<feature type="transmembrane region" description="Helical" evidence="2">
    <location>
        <begin position="50"/>
        <end position="72"/>
    </location>
</feature>
<dbReference type="GO" id="GO:0030246">
    <property type="term" value="F:carbohydrate binding"/>
    <property type="evidence" value="ECO:0007669"/>
    <property type="project" value="UniProtKB-KW"/>
</dbReference>
<feature type="domain" description="C-type lectin" evidence="3">
    <location>
        <begin position="138"/>
        <end position="260"/>
    </location>
</feature>
<evidence type="ECO:0000313" key="5">
    <source>
        <dbReference type="Proteomes" id="UP001460270"/>
    </source>
</evidence>
<dbReference type="InterPro" id="IPR033989">
    <property type="entry name" value="CD209-like_CTLD"/>
</dbReference>
<keyword evidence="5" id="KW-1185">Reference proteome</keyword>
<dbReference type="SUPFAM" id="SSF56436">
    <property type="entry name" value="C-type lectin-like"/>
    <property type="match status" value="1"/>
</dbReference>
<dbReference type="Gene3D" id="3.10.100.10">
    <property type="entry name" value="Mannose-Binding Protein A, subunit A"/>
    <property type="match status" value="1"/>
</dbReference>
<evidence type="ECO:0000256" key="1">
    <source>
        <dbReference type="ARBA" id="ARBA00022734"/>
    </source>
</evidence>
<dbReference type="EMBL" id="JBBPFD010000014">
    <property type="protein sequence ID" value="KAK7898234.1"/>
    <property type="molecule type" value="Genomic_DNA"/>
</dbReference>
<keyword evidence="1" id="KW-0430">Lectin</keyword>
<dbReference type="InterPro" id="IPR001304">
    <property type="entry name" value="C-type_lectin-like"/>
</dbReference>
<proteinExistence type="predicted"/>
<comment type="caution">
    <text evidence="4">The sequence shown here is derived from an EMBL/GenBank/DDBJ whole genome shotgun (WGS) entry which is preliminary data.</text>
</comment>
<dbReference type="AlphaFoldDB" id="A0AAW0NQE9"/>
<protein>
    <recommendedName>
        <fullName evidence="3">C-type lectin domain-containing protein</fullName>
    </recommendedName>
</protein>
<evidence type="ECO:0000313" key="4">
    <source>
        <dbReference type="EMBL" id="KAK7898234.1"/>
    </source>
</evidence>
<reference evidence="5" key="1">
    <citation type="submission" date="2024-04" db="EMBL/GenBank/DDBJ databases">
        <title>Salinicola lusitanus LLJ914,a marine bacterium isolated from the Okinawa Trough.</title>
        <authorList>
            <person name="Li J."/>
        </authorList>
    </citation>
    <scope>NUCLEOTIDE SEQUENCE [LARGE SCALE GENOMIC DNA]</scope>
</reference>
<gene>
    <name evidence="4" type="ORF">WMY93_019087</name>
</gene>
<keyword evidence="2" id="KW-0472">Membrane</keyword>
<dbReference type="SMART" id="SM00034">
    <property type="entry name" value="CLECT"/>
    <property type="match status" value="1"/>
</dbReference>
<accession>A0AAW0NQE9</accession>
<organism evidence="4 5">
    <name type="scientific">Mugilogobius chulae</name>
    <name type="common">yellowstripe goby</name>
    <dbReference type="NCBI Taxonomy" id="88201"/>
    <lineage>
        <taxon>Eukaryota</taxon>
        <taxon>Metazoa</taxon>
        <taxon>Chordata</taxon>
        <taxon>Craniata</taxon>
        <taxon>Vertebrata</taxon>
        <taxon>Euteleostomi</taxon>
        <taxon>Actinopterygii</taxon>
        <taxon>Neopterygii</taxon>
        <taxon>Teleostei</taxon>
        <taxon>Neoteleostei</taxon>
        <taxon>Acanthomorphata</taxon>
        <taxon>Gobiaria</taxon>
        <taxon>Gobiiformes</taxon>
        <taxon>Gobioidei</taxon>
        <taxon>Gobiidae</taxon>
        <taxon>Gobionellinae</taxon>
        <taxon>Mugilogobius</taxon>
    </lineage>
</organism>
<evidence type="ECO:0000259" key="3">
    <source>
        <dbReference type="PROSITE" id="PS50041"/>
    </source>
</evidence>
<keyword evidence="2" id="KW-0812">Transmembrane</keyword>
<keyword evidence="2" id="KW-1133">Transmembrane helix</keyword>
<dbReference type="PROSITE" id="PS50041">
    <property type="entry name" value="C_TYPE_LECTIN_2"/>
    <property type="match status" value="1"/>
</dbReference>
<evidence type="ECO:0000256" key="2">
    <source>
        <dbReference type="SAM" id="Phobius"/>
    </source>
</evidence>
<sequence length="274" mass="31117">MSVPAAPDFGDYSKLIDDEGLYDNFTRIRTAEFLLRLVRLQLSEDQGPGLYRASTVALAALCVILLICVIALSAHKQKNQNATPQTEKQKQEFNVSELLSTINKLQEENKQLWAKVNASKAVQPTSPPLQCAENWVRFGSSCYLISFQNKNWFRAKSYCETEGGHLAIILTAEEQTFLWDRLPRGHWNSFWFGITDSHTEDQWKWVDGTPVVDGFWEEGEPNNHINEDCGYIVKTEVLTRVAIRSWYDAPCDFSLPFICEKEDSAAAATTQRAN</sequence>
<dbReference type="InterPro" id="IPR050111">
    <property type="entry name" value="C-type_lectin/snaclec_domain"/>
</dbReference>
<name>A0AAW0NQE9_9GOBI</name>
<dbReference type="CDD" id="cd03590">
    <property type="entry name" value="CLECT_DC-SIGN_like"/>
    <property type="match status" value="1"/>
</dbReference>
<dbReference type="Pfam" id="PF00059">
    <property type="entry name" value="Lectin_C"/>
    <property type="match status" value="1"/>
</dbReference>
<dbReference type="PANTHER" id="PTHR22803">
    <property type="entry name" value="MANNOSE, PHOSPHOLIPASE, LECTIN RECEPTOR RELATED"/>
    <property type="match status" value="1"/>
</dbReference>
<dbReference type="InterPro" id="IPR016187">
    <property type="entry name" value="CTDL_fold"/>
</dbReference>
<dbReference type="InterPro" id="IPR016186">
    <property type="entry name" value="C-type_lectin-like/link_sf"/>
</dbReference>
<dbReference type="Proteomes" id="UP001460270">
    <property type="component" value="Unassembled WGS sequence"/>
</dbReference>